<dbReference type="InterPro" id="IPR000195">
    <property type="entry name" value="Rab-GAP-TBC_dom"/>
</dbReference>
<organism evidence="4 5">
    <name type="scientific">Magallana gigas</name>
    <name type="common">Pacific oyster</name>
    <name type="synonym">Crassostrea gigas</name>
    <dbReference type="NCBI Taxonomy" id="29159"/>
    <lineage>
        <taxon>Eukaryota</taxon>
        <taxon>Metazoa</taxon>
        <taxon>Spiralia</taxon>
        <taxon>Lophotrochozoa</taxon>
        <taxon>Mollusca</taxon>
        <taxon>Bivalvia</taxon>
        <taxon>Autobranchia</taxon>
        <taxon>Pteriomorphia</taxon>
        <taxon>Ostreida</taxon>
        <taxon>Ostreoidea</taxon>
        <taxon>Ostreidae</taxon>
        <taxon>Magallana</taxon>
    </lineage>
</organism>
<dbReference type="SMART" id="SM00233">
    <property type="entry name" value="PH"/>
    <property type="match status" value="1"/>
</dbReference>
<dbReference type="SUPFAM" id="SSF50729">
    <property type="entry name" value="PH domain-like"/>
    <property type="match status" value="1"/>
</dbReference>
<dbReference type="Proteomes" id="UP000005408">
    <property type="component" value="Unassembled WGS sequence"/>
</dbReference>
<dbReference type="GO" id="GO:0031267">
    <property type="term" value="F:small GTPase binding"/>
    <property type="evidence" value="ECO:0007669"/>
    <property type="project" value="TreeGrafter"/>
</dbReference>
<dbReference type="FunFam" id="1.10.8.270:FF:000026">
    <property type="entry name" value="TBC (Tre-2/Bub2/Cdc16) domain family"/>
    <property type="match status" value="1"/>
</dbReference>
<dbReference type="SUPFAM" id="SSF47923">
    <property type="entry name" value="Ypt/Rab-GAP domain of gyp1p"/>
    <property type="match status" value="1"/>
</dbReference>
<dbReference type="AlphaFoldDB" id="A0A8W8L7U3"/>
<protein>
    <recommendedName>
        <fullName evidence="6">TBC1 domain family member 2B</fullName>
    </recommendedName>
</protein>
<evidence type="ECO:0000313" key="5">
    <source>
        <dbReference type="Proteomes" id="UP000005408"/>
    </source>
</evidence>
<dbReference type="Gene3D" id="1.10.8.270">
    <property type="entry name" value="putative rabgap domain of human tbc1 domain family member 14 like domains"/>
    <property type="match status" value="1"/>
</dbReference>
<dbReference type="PROSITE" id="PS50003">
    <property type="entry name" value="PH_DOMAIN"/>
    <property type="match status" value="1"/>
</dbReference>
<proteinExistence type="predicted"/>
<dbReference type="InterPro" id="IPR011993">
    <property type="entry name" value="PH-like_dom_sf"/>
</dbReference>
<evidence type="ECO:0000259" key="2">
    <source>
        <dbReference type="PROSITE" id="PS50003"/>
    </source>
</evidence>
<keyword evidence="5" id="KW-1185">Reference proteome</keyword>
<feature type="domain" description="Rab-GAP TBC" evidence="3">
    <location>
        <begin position="582"/>
        <end position="768"/>
    </location>
</feature>
<evidence type="ECO:0000313" key="4">
    <source>
        <dbReference type="EnsemblMetazoa" id="G26790.1:cds"/>
    </source>
</evidence>
<dbReference type="PROSITE" id="PS50086">
    <property type="entry name" value="TBC_RABGAP"/>
    <property type="match status" value="1"/>
</dbReference>
<feature type="coiled-coil region" evidence="1">
    <location>
        <begin position="398"/>
        <end position="460"/>
    </location>
</feature>
<dbReference type="GO" id="GO:0005096">
    <property type="term" value="F:GTPase activator activity"/>
    <property type="evidence" value="ECO:0007669"/>
    <property type="project" value="TreeGrafter"/>
</dbReference>
<dbReference type="Gene3D" id="2.30.29.30">
    <property type="entry name" value="Pleckstrin-homology domain (PH domain)/Phosphotyrosine-binding domain (PTB)"/>
    <property type="match status" value="1"/>
</dbReference>
<dbReference type="Gene3D" id="1.10.10.750">
    <property type="entry name" value="Ypt/Rab-GAP domain of gyp1p, domain 1"/>
    <property type="match status" value="1"/>
</dbReference>
<evidence type="ECO:0000256" key="1">
    <source>
        <dbReference type="SAM" id="Coils"/>
    </source>
</evidence>
<evidence type="ECO:0000259" key="3">
    <source>
        <dbReference type="PROSITE" id="PS50086"/>
    </source>
</evidence>
<feature type="domain" description="PH" evidence="2">
    <location>
        <begin position="4"/>
        <end position="106"/>
    </location>
</feature>
<dbReference type="InterPro" id="IPR035969">
    <property type="entry name" value="Rab-GAP_TBC_sf"/>
</dbReference>
<dbReference type="Pfam" id="PF00169">
    <property type="entry name" value="PH"/>
    <property type="match status" value="1"/>
</dbReference>
<dbReference type="Gene3D" id="1.10.472.80">
    <property type="entry name" value="Ypt/Rab-GAP domain of gyp1p, domain 3"/>
    <property type="match status" value="1"/>
</dbReference>
<reference evidence="4" key="1">
    <citation type="submission" date="2022-08" db="UniProtKB">
        <authorList>
            <consortium name="EnsemblMetazoa"/>
        </authorList>
    </citation>
    <scope>IDENTIFICATION</scope>
    <source>
        <strain evidence="4">05x7-T-G4-1.051#20</strain>
    </source>
</reference>
<dbReference type="EnsemblMetazoa" id="G26790.1">
    <property type="protein sequence ID" value="G26790.1:cds"/>
    <property type="gene ID" value="G26790"/>
</dbReference>
<dbReference type="SMART" id="SM00164">
    <property type="entry name" value="TBC"/>
    <property type="match status" value="1"/>
</dbReference>
<dbReference type="PANTHER" id="PTHR47219">
    <property type="entry name" value="RAB GTPASE-ACTIVATING PROTEIN 1-LIKE"/>
    <property type="match status" value="1"/>
</dbReference>
<sequence length="768" mass="87107">MAGWHSLSGHLYFRTAGGISLLKTKKRVWCVLEESKSQLVYYRNEEDVHTGKSPLGSLSLIGAAISLDLDNNNQFIILSNGKEHLFTAENHESMMIWLLGLQARRDLTVCNGTDETDECLPKSRHINNRADAIGTSAINKTAASVSRRKQNWHSKVRATESFDSGMTHYRSRGEPDSLERSRSLPPVFEAVECPPLSMIKTPTKSSMSKSFEGRLSKDSGVGLSCQSWKFSTLSLDNHHKVLRELCREESISSDDDVFKELMNEEAVGYSDPHPPKHIINSRVEEEDTKLEAGEQGELINGDQNVGSCSSLSVSSDSAIDRGDTSSTELANRLVELEKELISTKCELAKVMNRQAGLQELLAQRDDAIRFLEGRLDTSNLVDKNLSGKSGKLPPVKNEKELQERLRILQNQNRFLNEEVKKLAKLRQTDRSTFYQQEDKVRALEAEIEKWRLDYVSLIQSSIRFSGCDTMDDAELVLFGGDRHKRKIQRLLEEARSVNPSLPTYESLANGEVHVDSYGFRHVFEDTSNGLLLHYLCQELTLHYLMQAGSYEEHQRKWTHFMRLHGKSMANHLKDMKCLCRGGVPDRFRTQVWRQLVHCQVRDIMSAKGQHYYRNLCNMLPDSPLAARYRKQISLDLMRTMPNNMKFSSQGSKGVMDLQDVLLAYCVHNPTVGYCQGMNFIVGLALIFMDAQDAFWTLVAVTEKYFPCHYFDQNLIGAQSDQQVLKDLLAEKLPALSSHLESIDIEISTVTLNWFLAIFFDAVPFQVAC</sequence>
<dbReference type="PANTHER" id="PTHR47219:SF20">
    <property type="entry name" value="TBC1 DOMAIN FAMILY MEMBER 2B"/>
    <property type="match status" value="1"/>
</dbReference>
<accession>A0A8W8L7U3</accession>
<dbReference type="InterPro" id="IPR050302">
    <property type="entry name" value="Rab_GAP_TBC_domain"/>
</dbReference>
<dbReference type="Pfam" id="PF00566">
    <property type="entry name" value="RabGAP-TBC"/>
    <property type="match status" value="1"/>
</dbReference>
<evidence type="ECO:0008006" key="6">
    <source>
        <dbReference type="Google" id="ProtNLM"/>
    </source>
</evidence>
<feature type="coiled-coil region" evidence="1">
    <location>
        <begin position="326"/>
        <end position="353"/>
    </location>
</feature>
<keyword evidence="1" id="KW-0175">Coiled coil</keyword>
<dbReference type="InterPro" id="IPR001849">
    <property type="entry name" value="PH_domain"/>
</dbReference>
<name>A0A8W8L7U3_MAGGI</name>